<protein>
    <submittedName>
        <fullName evidence="2">Uncharacterized protein</fullName>
    </submittedName>
</protein>
<reference evidence="3" key="1">
    <citation type="submission" date="2013-09" db="EMBL/GenBank/DDBJ databases">
        <title>Corchorus olitorius genome sequencing.</title>
        <authorList>
            <person name="Alam M."/>
            <person name="Haque M.S."/>
            <person name="Islam M.S."/>
            <person name="Emdad E.M."/>
            <person name="Islam M.M."/>
            <person name="Ahmed B."/>
            <person name="Halim A."/>
            <person name="Hossen Q.M.M."/>
            <person name="Hossain M.Z."/>
            <person name="Ahmed R."/>
            <person name="Khan M.M."/>
            <person name="Islam R."/>
            <person name="Rashid M.M."/>
            <person name="Khan S.A."/>
            <person name="Rahman M.S."/>
            <person name="Alam M."/>
            <person name="Yahiya A.S."/>
            <person name="Khan M.S."/>
            <person name="Azam M.S."/>
            <person name="Haque T."/>
            <person name="Lashkar M.Z.H."/>
            <person name="Akhand A.I."/>
            <person name="Morshed G."/>
            <person name="Roy S."/>
            <person name="Uddin K.S."/>
            <person name="Rabeya T."/>
            <person name="Hossain A.S."/>
            <person name="Chowdhury A."/>
            <person name="Snigdha A.R."/>
            <person name="Mortoza M.S."/>
            <person name="Matin S.A."/>
            <person name="Hoque S.M.E."/>
            <person name="Islam M.K."/>
            <person name="Roy D.K."/>
            <person name="Haider R."/>
            <person name="Moosa M.M."/>
            <person name="Elias S.M."/>
            <person name="Hasan A.M."/>
            <person name="Jahan S."/>
            <person name="Shafiuddin M."/>
            <person name="Mahmood N."/>
            <person name="Shommy N.S."/>
        </authorList>
    </citation>
    <scope>NUCLEOTIDE SEQUENCE [LARGE SCALE GENOMIC DNA]</scope>
    <source>
        <strain evidence="3">cv. O-4</strain>
    </source>
</reference>
<keyword evidence="3" id="KW-1185">Reference proteome</keyword>
<evidence type="ECO:0000256" key="1">
    <source>
        <dbReference type="SAM" id="MobiDB-lite"/>
    </source>
</evidence>
<sequence length="53" mass="6068">MMFDNGATKVYIQRREEKGKVGTKGQRKERARGGAGDPDRQEVKWARSRWASS</sequence>
<feature type="compositionally biased region" description="Basic and acidic residues" evidence="1">
    <location>
        <begin position="13"/>
        <end position="45"/>
    </location>
</feature>
<dbReference type="Proteomes" id="UP000187203">
    <property type="component" value="Unassembled WGS sequence"/>
</dbReference>
<evidence type="ECO:0000313" key="2">
    <source>
        <dbReference type="EMBL" id="OMO86352.1"/>
    </source>
</evidence>
<dbReference type="AlphaFoldDB" id="A0A1R3IUU7"/>
<feature type="region of interest" description="Disordered" evidence="1">
    <location>
        <begin position="1"/>
        <end position="53"/>
    </location>
</feature>
<dbReference type="EMBL" id="AWUE01017586">
    <property type="protein sequence ID" value="OMO86352.1"/>
    <property type="molecule type" value="Genomic_DNA"/>
</dbReference>
<gene>
    <name evidence="2" type="ORF">COLO4_21227</name>
</gene>
<name>A0A1R3IUU7_9ROSI</name>
<organism evidence="2 3">
    <name type="scientific">Corchorus olitorius</name>
    <dbReference type="NCBI Taxonomy" id="93759"/>
    <lineage>
        <taxon>Eukaryota</taxon>
        <taxon>Viridiplantae</taxon>
        <taxon>Streptophyta</taxon>
        <taxon>Embryophyta</taxon>
        <taxon>Tracheophyta</taxon>
        <taxon>Spermatophyta</taxon>
        <taxon>Magnoliopsida</taxon>
        <taxon>eudicotyledons</taxon>
        <taxon>Gunneridae</taxon>
        <taxon>Pentapetalae</taxon>
        <taxon>rosids</taxon>
        <taxon>malvids</taxon>
        <taxon>Malvales</taxon>
        <taxon>Malvaceae</taxon>
        <taxon>Grewioideae</taxon>
        <taxon>Apeibeae</taxon>
        <taxon>Corchorus</taxon>
    </lineage>
</organism>
<accession>A0A1R3IUU7</accession>
<proteinExistence type="predicted"/>
<comment type="caution">
    <text evidence="2">The sequence shown here is derived from an EMBL/GenBank/DDBJ whole genome shotgun (WGS) entry which is preliminary data.</text>
</comment>
<evidence type="ECO:0000313" key="3">
    <source>
        <dbReference type="Proteomes" id="UP000187203"/>
    </source>
</evidence>